<evidence type="ECO:0000313" key="1">
    <source>
        <dbReference type="EMBL" id="CAI9109064.1"/>
    </source>
</evidence>
<dbReference type="Proteomes" id="UP001161247">
    <property type="component" value="Chromosome 6"/>
</dbReference>
<evidence type="ECO:0000313" key="2">
    <source>
        <dbReference type="Proteomes" id="UP001161247"/>
    </source>
</evidence>
<dbReference type="PANTHER" id="PTHR36708:SF1">
    <property type="entry name" value="SUCCINATE DEHYDROGENASE SUBUNIT 6, MITOCHONDRIAL"/>
    <property type="match status" value="1"/>
</dbReference>
<keyword evidence="2" id="KW-1185">Reference proteome</keyword>
<accession>A0AAV1DQA5</accession>
<reference evidence="1" key="1">
    <citation type="submission" date="2023-03" db="EMBL/GenBank/DDBJ databases">
        <authorList>
            <person name="Julca I."/>
        </authorList>
    </citation>
    <scope>NUCLEOTIDE SEQUENCE</scope>
</reference>
<dbReference type="EMBL" id="OX459123">
    <property type="protein sequence ID" value="CAI9109064.1"/>
    <property type="molecule type" value="Genomic_DNA"/>
</dbReference>
<organism evidence="1 2">
    <name type="scientific">Oldenlandia corymbosa var. corymbosa</name>
    <dbReference type="NCBI Taxonomy" id="529605"/>
    <lineage>
        <taxon>Eukaryota</taxon>
        <taxon>Viridiplantae</taxon>
        <taxon>Streptophyta</taxon>
        <taxon>Embryophyta</taxon>
        <taxon>Tracheophyta</taxon>
        <taxon>Spermatophyta</taxon>
        <taxon>Magnoliopsida</taxon>
        <taxon>eudicotyledons</taxon>
        <taxon>Gunneridae</taxon>
        <taxon>Pentapetalae</taxon>
        <taxon>asterids</taxon>
        <taxon>lamiids</taxon>
        <taxon>Gentianales</taxon>
        <taxon>Rubiaceae</taxon>
        <taxon>Rubioideae</taxon>
        <taxon>Spermacoceae</taxon>
        <taxon>Hedyotis-Oldenlandia complex</taxon>
        <taxon>Oldenlandia</taxon>
    </lineage>
</organism>
<dbReference type="AlphaFoldDB" id="A0AAV1DQA5"/>
<gene>
    <name evidence="1" type="ORF">OLC1_LOCUS17028</name>
</gene>
<sequence length="151" mass="17064">MGNAETAAESEKSFFKKQWEGYKGFWCERFSFLDNYSRFIKRDKPLPSWSEADVEEFIVSDPVHGPVLKTARQAAKYGAVGGLVGAVTTAGWAWKYSRSPHGAALSLVAGGVFGWTFGHEIANHQLQLYRLDTMAAQTKFMEWWEKKVEGY</sequence>
<dbReference type="PANTHER" id="PTHR36708">
    <property type="entry name" value="SUCCINATE DEHYDROGENASE SUBUNIT 6, MITOCHONDRIAL"/>
    <property type="match status" value="1"/>
</dbReference>
<dbReference type="GO" id="GO:0045273">
    <property type="term" value="C:respiratory chain complex II (succinate dehydrogenase)"/>
    <property type="evidence" value="ECO:0007669"/>
    <property type="project" value="InterPro"/>
</dbReference>
<proteinExistence type="predicted"/>
<name>A0AAV1DQA5_OLDCO</name>
<dbReference type="InterPro" id="IPR034574">
    <property type="entry name" value="SDH6"/>
</dbReference>
<protein>
    <submittedName>
        <fullName evidence="1">OLC1v1008802C1</fullName>
    </submittedName>
</protein>